<evidence type="ECO:0000256" key="1">
    <source>
        <dbReference type="ARBA" id="ARBA00022723"/>
    </source>
</evidence>
<accession>A0AAJ0H0N8</accession>
<dbReference type="GO" id="GO:0008270">
    <property type="term" value="F:zinc ion binding"/>
    <property type="evidence" value="ECO:0007669"/>
    <property type="project" value="UniProtKB-KW"/>
</dbReference>
<dbReference type="Gene3D" id="4.10.1000.10">
    <property type="entry name" value="Zinc finger, CCCH-type"/>
    <property type="match status" value="1"/>
</dbReference>
<feature type="zinc finger region" description="C3H1-type" evidence="4">
    <location>
        <begin position="206"/>
        <end position="234"/>
    </location>
</feature>
<evidence type="ECO:0000256" key="4">
    <source>
        <dbReference type="PROSITE-ProRule" id="PRU00723"/>
    </source>
</evidence>
<dbReference type="InterPro" id="IPR036855">
    <property type="entry name" value="Znf_CCCH_sf"/>
</dbReference>
<keyword evidence="8" id="KW-1185">Reference proteome</keyword>
<dbReference type="Proteomes" id="UP001273166">
    <property type="component" value="Unassembled WGS sequence"/>
</dbReference>
<feature type="compositionally biased region" description="Pro residues" evidence="5">
    <location>
        <begin position="163"/>
        <end position="181"/>
    </location>
</feature>
<sequence>MVPRPQFFVVRPDTKTSSADGRVYTVHGAIVPLVAVDELPEWLDLVGVPRGLTAKQTVGLYNLGTVSKGDGSYAVNIHRASTAGSAARDSSIAMNNMEAKQAEYATVNAPSTSSPSGVKAPSVAAAATTHAHPADNMKAHWSEAHARALAISNNTAQQQPQAPLLPPTSSPPAQPPLPGDPAKPTTMTTTTSTAGNATPEPGATTAASTEYCRHWCHHGTCRWGPRCRYLHAMPTTRAELAEIGLSEIPAWWRIATGTATAGLPSTSLSSHPGNAITTSTTPQPSGLGRLAGGHSASGDGNGNGNGGYDPRDVRAGVMRLLSPGAGVGTGAVVGLGRGSNNSNRRAAKAQTQLRETVALLRELGLALGGGGGRVARNRREVNPLEKGRGKGVVGEEKETILKAAKAEGWLAASIHSASPTAAGAAAGRAGQVQTRGVVAAQENAVGVSKREGGQTAVVAAQTAGAATKVGKLVDV</sequence>
<keyword evidence="1 4" id="KW-0479">Metal-binding</keyword>
<comment type="caution">
    <text evidence="7">The sequence shown here is derived from an EMBL/GenBank/DDBJ whole genome shotgun (WGS) entry which is preliminary data.</text>
</comment>
<reference evidence="7" key="1">
    <citation type="journal article" date="2023" name="Mol. Phylogenet. Evol.">
        <title>Genome-scale phylogeny and comparative genomics of the fungal order Sordariales.</title>
        <authorList>
            <person name="Hensen N."/>
            <person name="Bonometti L."/>
            <person name="Westerberg I."/>
            <person name="Brannstrom I.O."/>
            <person name="Guillou S."/>
            <person name="Cros-Aarteil S."/>
            <person name="Calhoun S."/>
            <person name="Haridas S."/>
            <person name="Kuo A."/>
            <person name="Mondo S."/>
            <person name="Pangilinan J."/>
            <person name="Riley R."/>
            <person name="LaButti K."/>
            <person name="Andreopoulos B."/>
            <person name="Lipzen A."/>
            <person name="Chen C."/>
            <person name="Yan M."/>
            <person name="Daum C."/>
            <person name="Ng V."/>
            <person name="Clum A."/>
            <person name="Steindorff A."/>
            <person name="Ohm R.A."/>
            <person name="Martin F."/>
            <person name="Silar P."/>
            <person name="Natvig D.O."/>
            <person name="Lalanne C."/>
            <person name="Gautier V."/>
            <person name="Ament-Velasquez S.L."/>
            <person name="Kruys A."/>
            <person name="Hutchinson M.I."/>
            <person name="Powell A.J."/>
            <person name="Barry K."/>
            <person name="Miller A.N."/>
            <person name="Grigoriev I.V."/>
            <person name="Debuchy R."/>
            <person name="Gladieux P."/>
            <person name="Hiltunen Thoren M."/>
            <person name="Johannesson H."/>
        </authorList>
    </citation>
    <scope>NUCLEOTIDE SEQUENCE</scope>
    <source>
        <strain evidence="7">CBS 333.67</strain>
    </source>
</reference>
<feature type="region of interest" description="Disordered" evidence="5">
    <location>
        <begin position="263"/>
        <end position="311"/>
    </location>
</feature>
<feature type="compositionally biased region" description="Polar residues" evidence="5">
    <location>
        <begin position="263"/>
        <end position="284"/>
    </location>
</feature>
<evidence type="ECO:0000256" key="2">
    <source>
        <dbReference type="ARBA" id="ARBA00022771"/>
    </source>
</evidence>
<dbReference type="EMBL" id="JAUDZG010000001">
    <property type="protein sequence ID" value="KAK3309652.1"/>
    <property type="molecule type" value="Genomic_DNA"/>
</dbReference>
<evidence type="ECO:0000313" key="7">
    <source>
        <dbReference type="EMBL" id="KAK3309652.1"/>
    </source>
</evidence>
<feature type="region of interest" description="Disordered" evidence="5">
    <location>
        <begin position="155"/>
        <end position="204"/>
    </location>
</feature>
<keyword evidence="3 4" id="KW-0862">Zinc</keyword>
<dbReference type="InterPro" id="IPR000571">
    <property type="entry name" value="Znf_CCCH"/>
</dbReference>
<proteinExistence type="predicted"/>
<evidence type="ECO:0000313" key="8">
    <source>
        <dbReference type="Proteomes" id="UP001273166"/>
    </source>
</evidence>
<dbReference type="SUPFAM" id="SSF90229">
    <property type="entry name" value="CCCH zinc finger"/>
    <property type="match status" value="1"/>
</dbReference>
<name>A0AAJ0H0N8_9PEZI</name>
<dbReference type="GeneID" id="87880220"/>
<organism evidence="7 8">
    <name type="scientific">Chaetomium strumarium</name>
    <dbReference type="NCBI Taxonomy" id="1170767"/>
    <lineage>
        <taxon>Eukaryota</taxon>
        <taxon>Fungi</taxon>
        <taxon>Dikarya</taxon>
        <taxon>Ascomycota</taxon>
        <taxon>Pezizomycotina</taxon>
        <taxon>Sordariomycetes</taxon>
        <taxon>Sordariomycetidae</taxon>
        <taxon>Sordariales</taxon>
        <taxon>Chaetomiaceae</taxon>
        <taxon>Chaetomium</taxon>
    </lineage>
</organism>
<feature type="domain" description="C3H1-type" evidence="6">
    <location>
        <begin position="206"/>
        <end position="234"/>
    </location>
</feature>
<reference evidence="7" key="2">
    <citation type="submission" date="2023-06" db="EMBL/GenBank/DDBJ databases">
        <authorList>
            <consortium name="Lawrence Berkeley National Laboratory"/>
            <person name="Mondo S.J."/>
            <person name="Hensen N."/>
            <person name="Bonometti L."/>
            <person name="Westerberg I."/>
            <person name="Brannstrom I.O."/>
            <person name="Guillou S."/>
            <person name="Cros-Aarteil S."/>
            <person name="Calhoun S."/>
            <person name="Haridas S."/>
            <person name="Kuo A."/>
            <person name="Pangilinan J."/>
            <person name="Riley R."/>
            <person name="Labutti K."/>
            <person name="Andreopoulos B."/>
            <person name="Lipzen A."/>
            <person name="Chen C."/>
            <person name="Yanf M."/>
            <person name="Daum C."/>
            <person name="Ng V."/>
            <person name="Clum A."/>
            <person name="Steindorff A."/>
            <person name="Ohm R."/>
            <person name="Martin F."/>
            <person name="Silar P."/>
            <person name="Natvig D."/>
            <person name="Lalanne C."/>
            <person name="Gautier V."/>
            <person name="Ament-Velasquez S.L."/>
            <person name="Kruys A."/>
            <person name="Hutchinson M.I."/>
            <person name="Powell A.J."/>
            <person name="Barry K."/>
            <person name="Miller A.N."/>
            <person name="Grigoriev I.V."/>
            <person name="Debuchy R."/>
            <person name="Gladieux P."/>
            <person name="Thoren M.H."/>
            <person name="Johannesson H."/>
        </authorList>
    </citation>
    <scope>NUCLEOTIDE SEQUENCE</scope>
    <source>
        <strain evidence="7">CBS 333.67</strain>
    </source>
</reference>
<dbReference type="AlphaFoldDB" id="A0AAJ0H0N8"/>
<protein>
    <recommendedName>
        <fullName evidence="6">C3H1-type domain-containing protein</fullName>
    </recommendedName>
</protein>
<feature type="compositionally biased region" description="Low complexity" evidence="5">
    <location>
        <begin position="182"/>
        <end position="199"/>
    </location>
</feature>
<dbReference type="PROSITE" id="PS50103">
    <property type="entry name" value="ZF_C3H1"/>
    <property type="match status" value="1"/>
</dbReference>
<keyword evidence="2 4" id="KW-0863">Zinc-finger</keyword>
<dbReference type="RefSeq" id="XP_062725432.1">
    <property type="nucleotide sequence ID" value="XM_062861391.1"/>
</dbReference>
<feature type="region of interest" description="Disordered" evidence="5">
    <location>
        <begin position="105"/>
        <end position="132"/>
    </location>
</feature>
<gene>
    <name evidence="7" type="ORF">B0T15DRAFT_10310</name>
</gene>
<evidence type="ECO:0000259" key="6">
    <source>
        <dbReference type="PROSITE" id="PS50103"/>
    </source>
</evidence>
<evidence type="ECO:0000256" key="3">
    <source>
        <dbReference type="ARBA" id="ARBA00022833"/>
    </source>
</evidence>
<evidence type="ECO:0000256" key="5">
    <source>
        <dbReference type="SAM" id="MobiDB-lite"/>
    </source>
</evidence>
<feature type="compositionally biased region" description="Low complexity" evidence="5">
    <location>
        <begin position="113"/>
        <end position="131"/>
    </location>
</feature>